<evidence type="ECO:0000313" key="2">
    <source>
        <dbReference type="Proteomes" id="UP001597441"/>
    </source>
</evidence>
<evidence type="ECO:0000313" key="1">
    <source>
        <dbReference type="EMBL" id="MFD2534832.1"/>
    </source>
</evidence>
<protein>
    <submittedName>
        <fullName evidence="1">Uncharacterized protein</fullName>
    </submittedName>
</protein>
<sequence length="74" mass="9100">MDNSEFRKKYWSELKPLVGNMISEAPLHFDKHQYVRDCWEKLENELKKYNLNETDFRDVNAKLRKQIENDILRK</sequence>
<comment type="caution">
    <text evidence="1">The sequence shown here is derived from an EMBL/GenBank/DDBJ whole genome shotgun (WGS) entry which is preliminary data.</text>
</comment>
<dbReference type="EMBL" id="JBHULK010000002">
    <property type="protein sequence ID" value="MFD2534832.1"/>
    <property type="molecule type" value="Genomic_DNA"/>
</dbReference>
<organism evidence="1 2">
    <name type="scientific">Gelatiniphilus marinus</name>
    <dbReference type="NCBI Taxonomy" id="1759464"/>
    <lineage>
        <taxon>Bacteria</taxon>
        <taxon>Pseudomonadati</taxon>
        <taxon>Bacteroidota</taxon>
        <taxon>Flavobacteriia</taxon>
        <taxon>Flavobacteriales</taxon>
        <taxon>Flavobacteriaceae</taxon>
        <taxon>Gelatiniphilus</taxon>
    </lineage>
</organism>
<accession>A0ABW5JRZ2</accession>
<gene>
    <name evidence="1" type="ORF">ACFSQS_06910</name>
</gene>
<reference evidence="2" key="1">
    <citation type="journal article" date="2019" name="Int. J. Syst. Evol. Microbiol.">
        <title>The Global Catalogue of Microorganisms (GCM) 10K type strain sequencing project: providing services to taxonomists for standard genome sequencing and annotation.</title>
        <authorList>
            <consortium name="The Broad Institute Genomics Platform"/>
            <consortium name="The Broad Institute Genome Sequencing Center for Infectious Disease"/>
            <person name="Wu L."/>
            <person name="Ma J."/>
        </authorList>
    </citation>
    <scope>NUCLEOTIDE SEQUENCE [LARGE SCALE GENOMIC DNA]</scope>
    <source>
        <strain evidence="2">KCTC 42903</strain>
    </source>
</reference>
<proteinExistence type="predicted"/>
<dbReference type="RefSeq" id="WP_388016149.1">
    <property type="nucleotide sequence ID" value="NZ_JBHUDT010000002.1"/>
</dbReference>
<name>A0ABW5JRZ2_9FLAO</name>
<keyword evidence="2" id="KW-1185">Reference proteome</keyword>
<dbReference type="Proteomes" id="UP001597441">
    <property type="component" value="Unassembled WGS sequence"/>
</dbReference>